<proteinExistence type="predicted"/>
<sequence>MYESIFKINNKQKLNAIVIDNFYEDPIKVREFALSQKIDITGCFPGTRTAPFVSTDIKNKIQKIVGSYGKNCNMYLDYNDEENEKNNNNNNGSFFINTINSENAWIHNDSDMSYSCIIYLTPNVSLSSGTSVLIPLDDKIKQDRKTGIDKTKWIEIDRIGNKFNKMLIFDCQQYHVPNNYFGIDKEDGRLTQVIWFNFSKTPEKSVERNSPYPCNLNYNHNCDFIVIDDFYEDPNNVREFALSQKFHITGDFLGSRTDCFITNDIIKKIESYLYQYDVDMTKIRSPRFGSGSFQYITSKYKPEVDIDNNSDWSGIIFLTPDANEKTGIRFYDYHDINATLETMKKYSKDMTKWNETDKIYHKFNRLILFNSKKWHSMAEHFGLDQYDSGLFQMFFI</sequence>
<dbReference type="EMBL" id="MN740062">
    <property type="protein sequence ID" value="QHT86191.1"/>
    <property type="molecule type" value="Genomic_DNA"/>
</dbReference>
<organism evidence="1">
    <name type="scientific">viral metagenome</name>
    <dbReference type="NCBI Taxonomy" id="1070528"/>
    <lineage>
        <taxon>unclassified sequences</taxon>
        <taxon>metagenomes</taxon>
        <taxon>organismal metagenomes</taxon>
    </lineage>
</organism>
<name>A0A6C0HZK9_9ZZZZ</name>
<reference evidence="1" key="1">
    <citation type="journal article" date="2020" name="Nature">
        <title>Giant virus diversity and host interactions through global metagenomics.</title>
        <authorList>
            <person name="Schulz F."/>
            <person name="Roux S."/>
            <person name="Paez-Espino D."/>
            <person name="Jungbluth S."/>
            <person name="Walsh D.A."/>
            <person name="Denef V.J."/>
            <person name="McMahon K.D."/>
            <person name="Konstantinidis K.T."/>
            <person name="Eloe-Fadrosh E.A."/>
            <person name="Kyrpides N.C."/>
            <person name="Woyke T."/>
        </authorList>
    </citation>
    <scope>NUCLEOTIDE SEQUENCE</scope>
    <source>
        <strain evidence="1">GVMAG-M-3300023184-184</strain>
    </source>
</reference>
<dbReference type="AlphaFoldDB" id="A0A6C0HZK9"/>
<evidence type="ECO:0000313" key="1">
    <source>
        <dbReference type="EMBL" id="QHT86191.1"/>
    </source>
</evidence>
<protein>
    <submittedName>
        <fullName evidence="1">Uncharacterized protein</fullName>
    </submittedName>
</protein>
<accession>A0A6C0HZK9</accession>